<reference evidence="4" key="1">
    <citation type="journal article" date="2004" name="J. Bacteriol.">
        <title>An evolutionary hot spot: the pNGR234b replicon of Rhizobium sp. strain NGR234.</title>
        <authorList>
            <person name="Streit W.R."/>
            <person name="Schmitz R.A."/>
            <person name="Perret X."/>
            <person name="Staehelin C."/>
            <person name="Deakin W.J."/>
            <person name="Raasch C."/>
            <person name="Liesegang H."/>
            <person name="Broughton W.J."/>
        </authorList>
    </citation>
    <scope>NUCLEOTIDE SEQUENCE [LARGE SCALE GENOMIC DNA]</scope>
    <source>
        <strain evidence="4">NBRC 101917 / NGR234</strain>
    </source>
</reference>
<dbReference type="KEGG" id="rhi:NGR_b07690"/>
<dbReference type="InterPro" id="IPR005545">
    <property type="entry name" value="YCII"/>
</dbReference>
<comment type="similarity">
    <text evidence="1">Belongs to the YciI family.</text>
</comment>
<evidence type="ECO:0000256" key="1">
    <source>
        <dbReference type="ARBA" id="ARBA00007689"/>
    </source>
</evidence>
<evidence type="ECO:0000259" key="2">
    <source>
        <dbReference type="Pfam" id="PF03795"/>
    </source>
</evidence>
<gene>
    <name evidence="3" type="ordered locus">NGR_b07690</name>
</gene>
<geneLocation type="plasmid" evidence="4">
    <name>sym pNGR234b</name>
</geneLocation>
<dbReference type="SUPFAM" id="SSF54909">
    <property type="entry name" value="Dimeric alpha+beta barrel"/>
    <property type="match status" value="1"/>
</dbReference>
<dbReference type="Gene3D" id="3.30.70.1060">
    <property type="entry name" value="Dimeric alpha+beta barrel"/>
    <property type="match status" value="1"/>
</dbReference>
<keyword evidence="4" id="KW-1185">Reference proteome</keyword>
<protein>
    <recommendedName>
        <fullName evidence="2">YCII-related domain-containing protein</fullName>
    </recommendedName>
</protein>
<name>C3KQ69_SINFN</name>
<dbReference type="PATRIC" id="fig|394.7.peg.1207"/>
<dbReference type="OrthoDB" id="9807535at2"/>
<sequence length="203" mass="21939">MTEPDRQARIHPAVEQSGPLKGNRFVKTVQRKAIISKSSSTSWCGCHLDAVIVPCTGRRVVVCLRQKRDPSMSARLAGTGTTVRPLSLAMEELQVPKYITIGYGDQAGYDRTPQDTREAAHHHDASLKQRGVTMGIAGTPVQVRNPNGAGVLTQTGPYLSSDLPIAGFSIMEAKDLNEAIELASKSPCAVTHGVVEIWPLKEQ</sequence>
<dbReference type="HOGENOM" id="CLU_1348024_0_0_5"/>
<evidence type="ECO:0000313" key="3">
    <source>
        <dbReference type="EMBL" id="ACP22227.1"/>
    </source>
</evidence>
<dbReference type="Proteomes" id="UP000001054">
    <property type="component" value="Plasmid pNGR234b"/>
</dbReference>
<organism evidence="3 4">
    <name type="scientific">Sinorhizobium fredii (strain NBRC 101917 / NGR234)</name>
    <dbReference type="NCBI Taxonomy" id="394"/>
    <lineage>
        <taxon>Bacteria</taxon>
        <taxon>Pseudomonadati</taxon>
        <taxon>Pseudomonadota</taxon>
        <taxon>Alphaproteobacteria</taxon>
        <taxon>Hyphomicrobiales</taxon>
        <taxon>Rhizobiaceae</taxon>
        <taxon>Sinorhizobium/Ensifer group</taxon>
        <taxon>Sinorhizobium</taxon>
    </lineage>
</organism>
<evidence type="ECO:0000313" key="4">
    <source>
        <dbReference type="Proteomes" id="UP000001054"/>
    </source>
</evidence>
<reference evidence="3 4" key="2">
    <citation type="journal article" date="2009" name="Appl. Environ. Microbiol.">
        <title>Rhizobium sp. strain NGR234 possesses a remarkable number of secretion systems.</title>
        <authorList>
            <person name="Schmeisser C."/>
            <person name="Liesegang H."/>
            <person name="Krysciak D."/>
            <person name="Bakkou N."/>
            <person name="Le Quere A."/>
            <person name="Wollherr A."/>
            <person name="Heinemeyer I."/>
            <person name="Morgenstern B."/>
            <person name="Pommerening-Roeser A."/>
            <person name="Flores M."/>
            <person name="Palacios R."/>
            <person name="Brenner S."/>
            <person name="Gottschalk G."/>
            <person name="Schmitz R.A."/>
            <person name="Broughton W.J."/>
            <person name="Perret X."/>
            <person name="Strittmatter A.W."/>
            <person name="Streit W.R."/>
        </authorList>
    </citation>
    <scope>NUCLEOTIDE SEQUENCE [LARGE SCALE GENOMIC DNA]</scope>
    <source>
        <strain evidence="4">NBRC 101917 / NGR234</strain>
    </source>
</reference>
<accession>C3KQ69</accession>
<dbReference type="AlphaFoldDB" id="C3KQ69"/>
<dbReference type="InterPro" id="IPR011008">
    <property type="entry name" value="Dimeric_a/b-barrel"/>
</dbReference>
<keyword evidence="3" id="KW-0614">Plasmid</keyword>
<dbReference type="Pfam" id="PF03795">
    <property type="entry name" value="YCII"/>
    <property type="match status" value="1"/>
</dbReference>
<feature type="domain" description="YCII-related" evidence="2">
    <location>
        <begin position="101"/>
        <end position="202"/>
    </location>
</feature>
<proteinExistence type="inferred from homology"/>
<dbReference type="EMBL" id="CP000874">
    <property type="protein sequence ID" value="ACP22227.1"/>
    <property type="molecule type" value="Genomic_DNA"/>
</dbReference>